<proteinExistence type="predicted"/>
<dbReference type="GO" id="GO:0005886">
    <property type="term" value="C:plasma membrane"/>
    <property type="evidence" value="ECO:0007669"/>
    <property type="project" value="UniProtKB-SubCell"/>
</dbReference>
<feature type="transmembrane region" description="Helical" evidence="6">
    <location>
        <begin position="399"/>
        <end position="420"/>
    </location>
</feature>
<dbReference type="PANTHER" id="PTHR30287:SF1">
    <property type="entry name" value="INNER MEMBRANE PROTEIN"/>
    <property type="match status" value="1"/>
</dbReference>
<comment type="subcellular location">
    <subcellularLocation>
        <location evidence="1">Cell membrane</location>
        <topology evidence="1">Multi-pass membrane protein</topology>
    </subcellularLocation>
</comment>
<feature type="transmembrane region" description="Helical" evidence="6">
    <location>
        <begin position="426"/>
        <end position="448"/>
    </location>
</feature>
<feature type="transmembrane region" description="Helical" evidence="6">
    <location>
        <begin position="769"/>
        <end position="791"/>
    </location>
</feature>
<name>A0A4Q9G3K9_9RHOB</name>
<feature type="transmembrane region" description="Helical" evidence="6">
    <location>
        <begin position="306"/>
        <end position="339"/>
    </location>
</feature>
<evidence type="ECO:0000256" key="5">
    <source>
        <dbReference type="ARBA" id="ARBA00023136"/>
    </source>
</evidence>
<evidence type="ECO:0000313" key="8">
    <source>
        <dbReference type="EMBL" id="TBN38986.1"/>
    </source>
</evidence>
<dbReference type="Pfam" id="PF02687">
    <property type="entry name" value="FtsX"/>
    <property type="match status" value="2"/>
</dbReference>
<keyword evidence="4 6" id="KW-1133">Transmembrane helix</keyword>
<organism evidence="8 9">
    <name type="scientific">Paracoccus subflavus</name>
    <dbReference type="NCBI Taxonomy" id="2528244"/>
    <lineage>
        <taxon>Bacteria</taxon>
        <taxon>Pseudomonadati</taxon>
        <taxon>Pseudomonadota</taxon>
        <taxon>Alphaproteobacteria</taxon>
        <taxon>Rhodobacterales</taxon>
        <taxon>Paracoccaceae</taxon>
        <taxon>Paracoccus</taxon>
    </lineage>
</organism>
<feature type="transmembrane region" description="Helical" evidence="6">
    <location>
        <begin position="803"/>
        <end position="826"/>
    </location>
</feature>
<evidence type="ECO:0000256" key="6">
    <source>
        <dbReference type="SAM" id="Phobius"/>
    </source>
</evidence>
<evidence type="ECO:0000313" key="9">
    <source>
        <dbReference type="Proteomes" id="UP000293520"/>
    </source>
</evidence>
<dbReference type="InterPro" id="IPR038766">
    <property type="entry name" value="Membrane_comp_ABC_pdt"/>
</dbReference>
<dbReference type="RefSeq" id="WP_130991408.1">
    <property type="nucleotide sequence ID" value="NZ_SISK01000008.1"/>
</dbReference>
<feature type="domain" description="ABC3 transporter permease C-terminal" evidence="7">
    <location>
        <begin position="265"/>
        <end position="377"/>
    </location>
</feature>
<gene>
    <name evidence="8" type="ORF">EYE42_11135</name>
</gene>
<accession>A0A4Q9G3K9</accession>
<keyword evidence="5 6" id="KW-0472">Membrane</keyword>
<dbReference type="EMBL" id="SISK01000008">
    <property type="protein sequence ID" value="TBN38986.1"/>
    <property type="molecule type" value="Genomic_DNA"/>
</dbReference>
<evidence type="ECO:0000256" key="2">
    <source>
        <dbReference type="ARBA" id="ARBA00022475"/>
    </source>
</evidence>
<keyword evidence="3 6" id="KW-0812">Transmembrane</keyword>
<dbReference type="OrthoDB" id="9775544at2"/>
<keyword evidence="9" id="KW-1185">Reference proteome</keyword>
<comment type="caution">
    <text evidence="8">The sequence shown here is derived from an EMBL/GenBank/DDBJ whole genome shotgun (WGS) entry which is preliminary data.</text>
</comment>
<evidence type="ECO:0000256" key="3">
    <source>
        <dbReference type="ARBA" id="ARBA00022692"/>
    </source>
</evidence>
<feature type="transmembrane region" description="Helical" evidence="6">
    <location>
        <begin position="359"/>
        <end position="378"/>
    </location>
</feature>
<evidence type="ECO:0000256" key="1">
    <source>
        <dbReference type="ARBA" id="ARBA00004651"/>
    </source>
</evidence>
<feature type="domain" description="ABC3 transporter permease C-terminal" evidence="7">
    <location>
        <begin position="719"/>
        <end position="830"/>
    </location>
</feature>
<evidence type="ECO:0000259" key="7">
    <source>
        <dbReference type="Pfam" id="PF02687"/>
    </source>
</evidence>
<dbReference type="PANTHER" id="PTHR30287">
    <property type="entry name" value="MEMBRANE COMPONENT OF PREDICTED ABC SUPERFAMILY METABOLITE UPTAKE TRANSPORTER"/>
    <property type="match status" value="1"/>
</dbReference>
<keyword evidence="2" id="KW-1003">Cell membrane</keyword>
<evidence type="ECO:0000256" key="4">
    <source>
        <dbReference type="ARBA" id="ARBA00022989"/>
    </source>
</evidence>
<protein>
    <submittedName>
        <fullName evidence="8">FtsX-like permease family protein</fullName>
    </submittedName>
</protein>
<dbReference type="AlphaFoldDB" id="A0A4Q9G3K9"/>
<dbReference type="InterPro" id="IPR003838">
    <property type="entry name" value="ABC3_permease_C"/>
</dbReference>
<sequence>MTAAWRMARRELRGGLAGFWIFLLCLALGVGAIAAVGSVRAAIETGLSREGAALLGGDADLRLTYRFATDDERAWIDARAEQVSEVVDFRSMAVAGGGEDAERALTQVKGVDGNWPLYGQAVFDPPMPVTEVLAGQDGLPGAAMDPVLMDRLGLAPGDRFRLGIQDFVLMAALTREPDAVGGTFGLGPRTLVATQGLANSGLLAEGTLYETSYRVTLRPGDSLDDMRVAATAAFEDAGMRWRDSRRGAPGVEVFVDRLGSFLVLVGLAGLAVGGVGVSAAVRSYLEGKTPVIATLKTLGAEGGTIFAIYFLQVGILTLLGVAAGLLLGGLVPLAAAPLLQARLPIPAEFGLYPAPLAEAALYGLLTALIFTLLPLAQVERVRAAALYRGIGAGSRARPRGVYLAVLIVSLATLVGAAAGLASVPRLALWTTAGVMLALGALWLAAIGLRRLARRLARHPALRGRTALRLAVAAVGNPREGVTAVVLSLGLGLSVLASVGQIDTNLRRAIAAELPERAPAFFFIDIQPDQLPGFLDEMASDPGVGQVETAPSLRGIITAINDVPAREWGDHWVLHGDRGVSYAAAPPDGTVLTAGDWWAPDHAGEPQISFGAEEAAELGLSLGDRITVNILGRDITGTIANFRQLDFRSGGIGFVMIFDAASLQSAPHTYIATVHADPESEGRIMRAVSNAFPNVTAVGVREVAARVAEAMAALASATRVAALATLATGFVVLIGAAAAGERARVFEAAVLKTLGATRGRVLASFALRSALMGAAAGLVAVAVAALAGWAVLTQVMELDYRFAPGSALLIVLGGTLATLAAGLAFALRPLSARPARVLRAQD</sequence>
<feature type="transmembrane region" description="Helical" evidence="6">
    <location>
        <begin position="261"/>
        <end position="285"/>
    </location>
</feature>
<reference evidence="8 9" key="1">
    <citation type="submission" date="2019-02" db="EMBL/GenBank/DDBJ databases">
        <title>Paracoccus subflavus sp. nov., isolated from marine sediment of the Pacific Ocean.</title>
        <authorList>
            <person name="Zhang G."/>
        </authorList>
    </citation>
    <scope>NUCLEOTIDE SEQUENCE [LARGE SCALE GENOMIC DNA]</scope>
    <source>
        <strain evidence="8 9">GY0581</strain>
    </source>
</reference>
<dbReference type="Proteomes" id="UP000293520">
    <property type="component" value="Unassembled WGS sequence"/>
</dbReference>